<dbReference type="SMART" id="SM00924">
    <property type="entry name" value="MgtE_N"/>
    <property type="match status" value="1"/>
</dbReference>
<dbReference type="Gene3D" id="3.10.580.10">
    <property type="entry name" value="CBS-domain"/>
    <property type="match status" value="1"/>
</dbReference>
<feature type="domain" description="CBS" evidence="1">
    <location>
        <begin position="354"/>
        <end position="411"/>
    </location>
</feature>
<protein>
    <recommendedName>
        <fullName evidence="1">CBS domain-containing protein</fullName>
    </recommendedName>
</protein>
<name>A0A644ZU68_9ZZZZ</name>
<feature type="domain" description="CBS" evidence="1">
    <location>
        <begin position="290"/>
        <end position="353"/>
    </location>
</feature>
<accession>A0A644ZU68</accession>
<dbReference type="AlphaFoldDB" id="A0A644ZU68"/>
<dbReference type="InterPro" id="IPR038076">
    <property type="entry name" value="MgtE_N_sf"/>
</dbReference>
<dbReference type="PANTHER" id="PTHR43773">
    <property type="entry name" value="MAGNESIUM TRANSPORTER MGTE"/>
    <property type="match status" value="1"/>
</dbReference>
<dbReference type="GO" id="GO:0015095">
    <property type="term" value="F:magnesium ion transmembrane transporter activity"/>
    <property type="evidence" value="ECO:0007669"/>
    <property type="project" value="InterPro"/>
</dbReference>
<dbReference type="SMART" id="SM00116">
    <property type="entry name" value="CBS"/>
    <property type="match status" value="2"/>
</dbReference>
<dbReference type="SUPFAM" id="SSF54631">
    <property type="entry name" value="CBS-domain pair"/>
    <property type="match status" value="1"/>
</dbReference>
<dbReference type="InterPro" id="IPR000644">
    <property type="entry name" value="CBS_dom"/>
</dbReference>
<dbReference type="PROSITE" id="PS51371">
    <property type="entry name" value="CBS"/>
    <property type="match status" value="2"/>
</dbReference>
<organism evidence="2">
    <name type="scientific">bioreactor metagenome</name>
    <dbReference type="NCBI Taxonomy" id="1076179"/>
    <lineage>
        <taxon>unclassified sequences</taxon>
        <taxon>metagenomes</taxon>
        <taxon>ecological metagenomes</taxon>
    </lineage>
</organism>
<dbReference type="InterPro" id="IPR046342">
    <property type="entry name" value="CBS_dom_sf"/>
</dbReference>
<gene>
    <name evidence="2" type="ORF">SDC9_91080</name>
</gene>
<comment type="caution">
    <text evidence="2">The sequence shown here is derived from an EMBL/GenBank/DDBJ whole genome shotgun (WGS) entry which is preliminary data.</text>
</comment>
<sequence length="420" mass="46792">MPFISQIINRNVVDSEGEKLGKVDEVLAVQNSNLPHPLLVALAVNNDGQITTYPFSEIAVLFAQVIPLSHSKAKLPLYTPTGNEIRLIEDVLDKQIIDTNGIRVVRVNDLELARVLNEYYVSNVDISPAGLTRRMGMGKGAEKLVKLFAGDAKKNFISWENVELLTHDQFMRLKVPAEKLHELHPADIAEIISDMNHTESGKLLENLDIEHLADALEEVEPDFQVSLVEGMSDEKVADVLEEMSPDEAADLLAELPPDRSEDLLEMMQDEEAKDVRLLLSYPEDSAGGIMTTDVATIRPGLTANKAIEYLRSSANEAESLYYIYVTDEQEHLLGVISLSDLVLAKPNTPVDDFMHRKVVAANVKEKQDTLAQLVAKYNLLTVPIVDDENHLLGMVTSDDALDKIIPTAWKKRLPRFYYSA</sequence>
<dbReference type="EMBL" id="VSSQ01010459">
    <property type="protein sequence ID" value="MPM44402.1"/>
    <property type="molecule type" value="Genomic_DNA"/>
</dbReference>
<dbReference type="InterPro" id="IPR006669">
    <property type="entry name" value="MgtE_transporter"/>
</dbReference>
<dbReference type="Pfam" id="PF00571">
    <property type="entry name" value="CBS"/>
    <property type="match status" value="2"/>
</dbReference>
<dbReference type="Gene3D" id="1.25.60.10">
    <property type="entry name" value="MgtE N-terminal domain-like"/>
    <property type="match status" value="1"/>
</dbReference>
<dbReference type="CDD" id="cd04606">
    <property type="entry name" value="CBS_pair_Mg_transporter"/>
    <property type="match status" value="1"/>
</dbReference>
<evidence type="ECO:0000259" key="1">
    <source>
        <dbReference type="PROSITE" id="PS51371"/>
    </source>
</evidence>
<dbReference type="PANTHER" id="PTHR43773:SF1">
    <property type="entry name" value="MAGNESIUM TRANSPORTER MGTE"/>
    <property type="match status" value="1"/>
</dbReference>
<proteinExistence type="predicted"/>
<reference evidence="2" key="1">
    <citation type="submission" date="2019-08" db="EMBL/GenBank/DDBJ databases">
        <authorList>
            <person name="Kucharzyk K."/>
            <person name="Murdoch R.W."/>
            <person name="Higgins S."/>
            <person name="Loffler F."/>
        </authorList>
    </citation>
    <scope>NUCLEOTIDE SEQUENCE</scope>
</reference>
<dbReference type="SUPFAM" id="SSF158791">
    <property type="entry name" value="MgtE N-terminal domain-like"/>
    <property type="match status" value="1"/>
</dbReference>
<dbReference type="GO" id="GO:0016020">
    <property type="term" value="C:membrane"/>
    <property type="evidence" value="ECO:0007669"/>
    <property type="project" value="InterPro"/>
</dbReference>
<evidence type="ECO:0000313" key="2">
    <source>
        <dbReference type="EMBL" id="MPM44402.1"/>
    </source>
</evidence>
<dbReference type="Pfam" id="PF03448">
    <property type="entry name" value="MgtE_N"/>
    <property type="match status" value="1"/>
</dbReference>
<dbReference type="InterPro" id="IPR006668">
    <property type="entry name" value="Mg_transptr_MgtE_intracell_dom"/>
</dbReference>